<proteinExistence type="predicted"/>
<evidence type="ECO:0000313" key="2">
    <source>
        <dbReference type="EMBL" id="ACZ54927.1"/>
    </source>
</evidence>
<name>D2JYS8_9VIRU</name>
<organism evidence="2">
    <name type="scientific">Mulberry cryptic virus 1</name>
    <dbReference type="NCBI Taxonomy" id="694466"/>
    <lineage>
        <taxon>Viruses</taxon>
        <taxon>Riboviria</taxon>
        <taxon>Orthornavirae</taxon>
        <taxon>Pisuviricota</taxon>
        <taxon>Duplopiviricetes</taxon>
        <taxon>Durnavirales</taxon>
        <taxon>Partitiviridae</taxon>
    </lineage>
</organism>
<accession>D2JYS8</accession>
<evidence type="ECO:0000256" key="1">
    <source>
        <dbReference type="SAM" id="MobiDB-lite"/>
    </source>
</evidence>
<reference evidence="2" key="1">
    <citation type="submission" date="2009-10" db="EMBL/GenBank/DDBJ databases">
        <authorList>
            <person name="Tzanetakis I.E."/>
        </authorList>
    </citation>
    <scope>NUCLEOTIDE SEQUENCE</scope>
</reference>
<feature type="region of interest" description="Disordered" evidence="1">
    <location>
        <begin position="288"/>
        <end position="324"/>
    </location>
</feature>
<protein>
    <submittedName>
        <fullName evidence="2">Uncharacterized protein</fullName>
    </submittedName>
</protein>
<feature type="non-terminal residue" evidence="2">
    <location>
        <position position="324"/>
    </location>
</feature>
<sequence>MENENQIGSFRIRTLCYRRYANLRSNELHARLVQIYANLFTTYWAHFKHACPTDALPGGYTDRIQFVATNYISAWFWDLHVSIRNSVARISGTAFNQYFQNEVTHVAERYDPFLQHLNNVIKPTHIQNSLEDTLYIPLVSTTINLEAENMNIFGMNNFYLDENIVLAILNIMDAPRNDWNTVPLSTNTLGRPGWLFDYRLGKAYSWFPMESNFSRVDLIAPHILGIPCTPRLGPRDVDDWQFFPGGALPPRVNINNYRRVTERRFYGSAEYRTLETDLHEIDTDFMAQPAPAGAKRHQPEPSGAARGRPLTITGTAQPPQAPAE</sequence>
<dbReference type="EMBL" id="GU145316">
    <property type="protein sequence ID" value="ACZ54927.1"/>
    <property type="molecule type" value="Genomic_RNA"/>
</dbReference>